<proteinExistence type="inferred from homology"/>
<keyword evidence="9 10" id="KW-0170">Cobalt</keyword>
<keyword evidence="1 10" id="KW-0963">Cytoplasm</keyword>
<evidence type="ECO:0000256" key="8">
    <source>
        <dbReference type="ARBA" id="ARBA00023096"/>
    </source>
</evidence>
<evidence type="ECO:0000256" key="10">
    <source>
        <dbReference type="HAMAP-Rule" id="MF_02086"/>
    </source>
</evidence>
<dbReference type="PANTHER" id="PTHR30004:SF6">
    <property type="entry name" value="D-THREONATE 4-PHOSPHATE DEHYDROGENASE"/>
    <property type="match status" value="1"/>
</dbReference>
<keyword evidence="8 10" id="KW-0664">Pyridoxine biosynthesis</keyword>
<dbReference type="PANTHER" id="PTHR30004">
    <property type="entry name" value="4-HYDROXYTHREONINE-4-PHOSPHATE DEHYDROGENASE"/>
    <property type="match status" value="1"/>
</dbReference>
<dbReference type="GO" id="GO:0000287">
    <property type="term" value="F:magnesium ion binding"/>
    <property type="evidence" value="ECO:0007669"/>
    <property type="project" value="UniProtKB-UniRule"/>
</dbReference>
<evidence type="ECO:0000256" key="5">
    <source>
        <dbReference type="ARBA" id="ARBA00022857"/>
    </source>
</evidence>
<comment type="miscellaneous">
    <text evidence="10">The active site is located at the dimer interface.</text>
</comment>
<comment type="catalytic activity">
    <reaction evidence="10">
        <text>4-(phosphooxy)-L-threonine + NAD(+) = 3-amino-2-oxopropyl phosphate + CO2 + NADH</text>
        <dbReference type="Rhea" id="RHEA:32275"/>
        <dbReference type="ChEBI" id="CHEBI:16526"/>
        <dbReference type="ChEBI" id="CHEBI:57279"/>
        <dbReference type="ChEBI" id="CHEBI:57540"/>
        <dbReference type="ChEBI" id="CHEBI:57945"/>
        <dbReference type="ChEBI" id="CHEBI:58452"/>
        <dbReference type="EC" id="1.1.1.262"/>
    </reaction>
</comment>
<dbReference type="GO" id="GO:0050570">
    <property type="term" value="F:4-hydroxythreonine-4-phosphate dehydrogenase activity"/>
    <property type="evidence" value="ECO:0007669"/>
    <property type="project" value="UniProtKB-UniRule"/>
</dbReference>
<dbReference type="OrthoDB" id="9801783at2"/>
<evidence type="ECO:0000256" key="1">
    <source>
        <dbReference type="ARBA" id="ARBA00022490"/>
    </source>
</evidence>
<dbReference type="SUPFAM" id="SSF53659">
    <property type="entry name" value="Isocitrate/Isopropylmalate dehydrogenase-like"/>
    <property type="match status" value="1"/>
</dbReference>
<evidence type="ECO:0000256" key="7">
    <source>
        <dbReference type="ARBA" id="ARBA00023027"/>
    </source>
</evidence>
<feature type="binding site" evidence="10">
    <location>
        <position position="176"/>
    </location>
    <ligand>
        <name>a divalent metal cation</name>
        <dbReference type="ChEBI" id="CHEBI:60240"/>
        <note>ligand shared between dimeric partners</note>
    </ligand>
</feature>
<feature type="binding site" evidence="10">
    <location>
        <position position="290"/>
    </location>
    <ligand>
        <name>substrate</name>
    </ligand>
</feature>
<dbReference type="EMBL" id="LDWY01000095">
    <property type="protein sequence ID" value="PHY89416.1"/>
    <property type="molecule type" value="Genomic_DNA"/>
</dbReference>
<dbReference type="UniPathway" id="UPA00244">
    <property type="reaction ID" value="UER00312"/>
</dbReference>
<dbReference type="HAMAP" id="MF_02086">
    <property type="entry name" value="PdxA_Epsilonprot"/>
    <property type="match status" value="1"/>
</dbReference>
<accession>A0A2G4QYS2</accession>
<evidence type="ECO:0000313" key="12">
    <source>
        <dbReference type="Proteomes" id="UP000237472"/>
    </source>
</evidence>
<dbReference type="GO" id="GO:0005737">
    <property type="term" value="C:cytoplasm"/>
    <property type="evidence" value="ECO:0007669"/>
    <property type="project" value="UniProtKB-SubCell"/>
</dbReference>
<sequence length="339" mass="37927">MKVAISIGDLNGISLELVLKSHKKLSQICTPYYFLHESLLKQGLRLLKKEKIALNLVEFSHAKISKFEKAKEDKKVKIFSFQTPLSLKLDTNFTLKPGKIDMRSGAYSFLSFEAACAFTYQKHAAALITLPIHKKAWNLTGISFKGHTDALRSFYGKNAIMMLGCKKLFVGLFSEHIALKEVSSKIKLEPLTQFLVDFYQESGFKKIGVLGFNPHAGDFGVIGDGEESIIEEAIKSANLRLQKEIYLPQILVADSAFTPNSLKKCSRLVAMYHDLALAPLKALYFEKSVNISLNLPIIRTSVDHGTAFDKAYQNAKISTKSYKEAVKIALSLTKKRKKI</sequence>
<dbReference type="Pfam" id="PF04166">
    <property type="entry name" value="PdxA"/>
    <property type="match status" value="1"/>
</dbReference>
<comment type="subunit">
    <text evidence="10">Homodimer.</text>
</comment>
<evidence type="ECO:0000256" key="4">
    <source>
        <dbReference type="ARBA" id="ARBA00022842"/>
    </source>
</evidence>
<dbReference type="GO" id="GO:0008270">
    <property type="term" value="F:zinc ion binding"/>
    <property type="evidence" value="ECO:0007669"/>
    <property type="project" value="UniProtKB-UniRule"/>
</dbReference>
<dbReference type="InterPro" id="IPR005255">
    <property type="entry name" value="PdxA_fam"/>
</dbReference>
<reference evidence="12" key="1">
    <citation type="submission" date="2015-06" db="EMBL/GenBank/DDBJ databases">
        <authorList>
            <person name="Parisi A."/>
            <person name="Chiara M."/>
            <person name="Florio D."/>
            <person name="Miccolupo A."/>
            <person name="Manzari C."/>
            <person name="Mion D."/>
            <person name="Caruso M."/>
            <person name="D'erchia A.M."/>
            <person name="Zanoni R."/>
        </authorList>
    </citation>
    <scope>NUCLEOTIDE SEQUENCE [LARGE SCALE GENOMIC DNA]</scope>
    <source>
        <strain evidence="12">73/13</strain>
    </source>
</reference>
<feature type="binding site" evidence="10">
    <location>
        <position position="273"/>
    </location>
    <ligand>
        <name>a divalent metal cation</name>
        <dbReference type="ChEBI" id="CHEBI:60240"/>
        <note>ligand shared between dimeric partners</note>
    </ligand>
</feature>
<dbReference type="Gene3D" id="3.40.718.10">
    <property type="entry name" value="Isopropylmalate Dehydrogenase"/>
    <property type="match status" value="1"/>
</dbReference>
<feature type="binding site" evidence="10">
    <location>
        <position position="147"/>
    </location>
    <ligand>
        <name>substrate</name>
    </ligand>
</feature>
<evidence type="ECO:0000256" key="2">
    <source>
        <dbReference type="ARBA" id="ARBA00022723"/>
    </source>
</evidence>
<dbReference type="EC" id="1.1.1.262" evidence="10"/>
<comment type="caution">
    <text evidence="11">The sequence shown here is derived from an EMBL/GenBank/DDBJ whole genome shotgun (WGS) entry which is preliminary data.</text>
</comment>
<keyword evidence="3 10" id="KW-0862">Zinc</keyword>
<comment type="subcellular location">
    <subcellularLocation>
        <location evidence="10">Cytoplasm</location>
    </subcellularLocation>
</comment>
<dbReference type="GO" id="GO:0050897">
    <property type="term" value="F:cobalt ion binding"/>
    <property type="evidence" value="ECO:0007669"/>
    <property type="project" value="UniProtKB-UniRule"/>
</dbReference>
<dbReference type="GO" id="GO:0008615">
    <property type="term" value="P:pyridoxine biosynthetic process"/>
    <property type="evidence" value="ECO:0007669"/>
    <property type="project" value="UniProtKB-UniRule"/>
</dbReference>
<feature type="binding site" evidence="10">
    <location>
        <position position="281"/>
    </location>
    <ligand>
        <name>substrate</name>
    </ligand>
</feature>
<name>A0A2G4QYS2_9BACT</name>
<gene>
    <name evidence="10" type="primary">pdxA</name>
    <name evidence="11" type="ORF">AA994_08110</name>
</gene>
<dbReference type="AlphaFoldDB" id="A0A2G4QYS2"/>
<keyword evidence="4 10" id="KW-0460">Magnesium</keyword>
<comment type="similarity">
    <text evidence="10">Belongs to the PdxA family.</text>
</comment>
<dbReference type="GO" id="GO:0042823">
    <property type="term" value="P:pyridoxal phosphate biosynthetic process"/>
    <property type="evidence" value="ECO:0007669"/>
    <property type="project" value="UniProtKB-UniRule"/>
</dbReference>
<evidence type="ECO:0000256" key="6">
    <source>
        <dbReference type="ARBA" id="ARBA00023002"/>
    </source>
</evidence>
<comment type="function">
    <text evidence="10">Catalyzes the NAD(P)-dependent oxidation of 4-(phosphooxy)-L-threonine (HTP) into 2-amino-3-oxo-4-(phosphooxy)butyric acid which spontaneously decarboxylates to form 3-amino-2-oxopropyl phosphate (AHAP).</text>
</comment>
<comment type="cofactor">
    <cofactor evidence="10">
        <name>Zn(2+)</name>
        <dbReference type="ChEBI" id="CHEBI:29105"/>
    </cofactor>
    <cofactor evidence="10">
        <name>Mg(2+)</name>
        <dbReference type="ChEBI" id="CHEBI:18420"/>
    </cofactor>
    <cofactor evidence="10">
        <name>Co(2+)</name>
        <dbReference type="ChEBI" id="CHEBI:48828"/>
    </cofactor>
</comment>
<dbReference type="Proteomes" id="UP000237472">
    <property type="component" value="Unassembled WGS sequence"/>
</dbReference>
<dbReference type="InterPro" id="IPR037539">
    <property type="entry name" value="PdxA_epsilonprot"/>
</dbReference>
<feature type="binding site" evidence="10">
    <location>
        <position position="215"/>
    </location>
    <ligand>
        <name>a divalent metal cation</name>
        <dbReference type="ChEBI" id="CHEBI:60240"/>
        <note>ligand shared between dimeric partners</note>
    </ligand>
</feature>
<feature type="binding site" evidence="10">
    <location>
        <position position="299"/>
    </location>
    <ligand>
        <name>substrate</name>
    </ligand>
</feature>
<protein>
    <recommendedName>
        <fullName evidence="10">4-hydroxythreonine-4-phosphate dehydrogenase</fullName>
        <ecNumber evidence="10">1.1.1.262</ecNumber>
    </recommendedName>
    <alternativeName>
        <fullName evidence="10">4-(phosphohydroxy)-L-threonine dehydrogenase</fullName>
    </alternativeName>
</protein>
<dbReference type="RefSeq" id="WP_099462763.1">
    <property type="nucleotide sequence ID" value="NZ_LDWY01000095.1"/>
</dbReference>
<evidence type="ECO:0000256" key="3">
    <source>
        <dbReference type="ARBA" id="ARBA00022833"/>
    </source>
</evidence>
<feature type="binding site" evidence="10">
    <location>
        <position position="148"/>
    </location>
    <ligand>
        <name>substrate</name>
    </ligand>
</feature>
<keyword evidence="6 10" id="KW-0560">Oxidoreductase</keyword>
<dbReference type="GO" id="GO:0051287">
    <property type="term" value="F:NAD binding"/>
    <property type="evidence" value="ECO:0007669"/>
    <property type="project" value="InterPro"/>
</dbReference>
<evidence type="ECO:0000313" key="11">
    <source>
        <dbReference type="EMBL" id="PHY89416.1"/>
    </source>
</evidence>
<keyword evidence="5 10" id="KW-0521">NADP</keyword>
<evidence type="ECO:0000256" key="9">
    <source>
        <dbReference type="ARBA" id="ARBA00023285"/>
    </source>
</evidence>
<comment type="pathway">
    <text evidence="10">Cofactor biosynthesis; pyridoxine 5'-phosphate biosynthesis; pyridoxine 5'-phosphate from D-erythrose 4-phosphate: step 4/5.</text>
</comment>
<organism evidence="11 12">
    <name type="scientific">Campylobacter vulpis</name>
    <dbReference type="NCBI Taxonomy" id="1655500"/>
    <lineage>
        <taxon>Bacteria</taxon>
        <taxon>Pseudomonadati</taxon>
        <taxon>Campylobacterota</taxon>
        <taxon>Epsilonproteobacteria</taxon>
        <taxon>Campylobacterales</taxon>
        <taxon>Campylobacteraceae</taxon>
        <taxon>Campylobacter</taxon>
    </lineage>
</organism>
<keyword evidence="7 10" id="KW-0520">NAD</keyword>
<dbReference type="NCBIfam" id="NF003040">
    <property type="entry name" value="PRK03946.1"/>
    <property type="match status" value="1"/>
</dbReference>
<keyword evidence="2 10" id="KW-0479">Metal-binding</keyword>